<sequence length="116" mass="13067">MFINYDHQGLSSGGAAMVLGLALDLIIYLATPAPRHLKEMDYPREQRNLESRRKRCKAAWQPHLENTQSLILNAADKCPSSEKVLVIGSGALFDIPITELSRQFQEVVLVDILHPW</sequence>
<gene>
    <name evidence="2" type="ORF">METZ01_LOCUS480381</name>
</gene>
<keyword evidence="1" id="KW-0472">Membrane</keyword>
<accession>A0A383C551</accession>
<feature type="transmembrane region" description="Helical" evidence="1">
    <location>
        <begin position="12"/>
        <end position="30"/>
    </location>
</feature>
<evidence type="ECO:0000313" key="2">
    <source>
        <dbReference type="EMBL" id="SVE27527.1"/>
    </source>
</evidence>
<organism evidence="2">
    <name type="scientific">marine metagenome</name>
    <dbReference type="NCBI Taxonomy" id="408172"/>
    <lineage>
        <taxon>unclassified sequences</taxon>
        <taxon>metagenomes</taxon>
        <taxon>ecological metagenomes</taxon>
    </lineage>
</organism>
<dbReference type="EMBL" id="UINC01206072">
    <property type="protein sequence ID" value="SVE27527.1"/>
    <property type="molecule type" value="Genomic_DNA"/>
</dbReference>
<dbReference type="AlphaFoldDB" id="A0A383C551"/>
<keyword evidence="1" id="KW-0812">Transmembrane</keyword>
<reference evidence="2" key="1">
    <citation type="submission" date="2018-05" db="EMBL/GenBank/DDBJ databases">
        <authorList>
            <person name="Lanie J.A."/>
            <person name="Ng W.-L."/>
            <person name="Kazmierczak K.M."/>
            <person name="Andrzejewski T.M."/>
            <person name="Davidsen T.M."/>
            <person name="Wayne K.J."/>
            <person name="Tettelin H."/>
            <person name="Glass J.I."/>
            <person name="Rusch D."/>
            <person name="Podicherti R."/>
            <person name="Tsui H.-C.T."/>
            <person name="Winkler M.E."/>
        </authorList>
    </citation>
    <scope>NUCLEOTIDE SEQUENCE</scope>
</reference>
<feature type="non-terminal residue" evidence="2">
    <location>
        <position position="116"/>
    </location>
</feature>
<keyword evidence="1" id="KW-1133">Transmembrane helix</keyword>
<proteinExistence type="predicted"/>
<evidence type="ECO:0000256" key="1">
    <source>
        <dbReference type="SAM" id="Phobius"/>
    </source>
</evidence>
<name>A0A383C551_9ZZZZ</name>
<protein>
    <submittedName>
        <fullName evidence="2">Uncharacterized protein</fullName>
    </submittedName>
</protein>